<evidence type="ECO:0000256" key="1">
    <source>
        <dbReference type="ARBA" id="ARBA00004138"/>
    </source>
</evidence>
<evidence type="ECO:0000313" key="12">
    <source>
        <dbReference type="WBParaSite" id="TREG1_13800.1"/>
    </source>
</evidence>
<dbReference type="Pfam" id="PF24760">
    <property type="entry name" value="TPR_IF140_C"/>
    <property type="match status" value="1"/>
</dbReference>
<dbReference type="GO" id="GO:0036064">
    <property type="term" value="C:ciliary basal body"/>
    <property type="evidence" value="ECO:0007669"/>
    <property type="project" value="TreeGrafter"/>
</dbReference>
<dbReference type="Proteomes" id="UP000050795">
    <property type="component" value="Unassembled WGS sequence"/>
</dbReference>
<dbReference type="InterPro" id="IPR056156">
    <property type="entry name" value="TPR_IF140_C"/>
</dbReference>
<protein>
    <submittedName>
        <fullName evidence="12">Uncharacterized protein</fullName>
    </submittedName>
</protein>
<evidence type="ECO:0000256" key="2">
    <source>
        <dbReference type="ARBA" id="ARBA00022574"/>
    </source>
</evidence>
<dbReference type="Pfam" id="PF23383">
    <property type="entry name" value="Beta-prop_IFT140_1st"/>
    <property type="match status" value="1"/>
</dbReference>
<dbReference type="GO" id="GO:0005930">
    <property type="term" value="C:axoneme"/>
    <property type="evidence" value="ECO:0007669"/>
    <property type="project" value="TreeGrafter"/>
</dbReference>
<keyword evidence="5" id="KW-0966">Cell projection</keyword>
<feature type="domain" description="IF140 C-terminal TPR" evidence="9">
    <location>
        <begin position="1625"/>
        <end position="1754"/>
    </location>
</feature>
<evidence type="ECO:0000259" key="9">
    <source>
        <dbReference type="Pfam" id="PF24760"/>
    </source>
</evidence>
<evidence type="ECO:0000259" key="7">
    <source>
        <dbReference type="Pfam" id="PF23383"/>
    </source>
</evidence>
<dbReference type="Gene3D" id="1.25.40.470">
    <property type="match status" value="2"/>
</dbReference>
<evidence type="ECO:0000259" key="10">
    <source>
        <dbReference type="Pfam" id="PF24762"/>
    </source>
</evidence>
<feature type="domain" description="IF140/IFT172/WDR19 TPR" evidence="10">
    <location>
        <begin position="1131"/>
        <end position="1617"/>
    </location>
</feature>
<dbReference type="GO" id="GO:0030991">
    <property type="term" value="C:intraciliary transport particle A"/>
    <property type="evidence" value="ECO:0007669"/>
    <property type="project" value="TreeGrafter"/>
</dbReference>
<dbReference type="WBParaSite" id="TREG1_13800.1">
    <property type="protein sequence ID" value="TREG1_13800.1"/>
    <property type="gene ID" value="TREG1_13800"/>
</dbReference>
<comment type="subcellular location">
    <subcellularLocation>
        <location evidence="1">Cell projection</location>
        <location evidence="1">Cilium</location>
    </subcellularLocation>
</comment>
<feature type="region of interest" description="Disordered" evidence="6">
    <location>
        <begin position="1789"/>
        <end position="1820"/>
    </location>
</feature>
<keyword evidence="3" id="KW-0677">Repeat</keyword>
<dbReference type="InterPro" id="IPR056154">
    <property type="entry name" value="Beta-prop_IFT140_1st"/>
</dbReference>
<evidence type="ECO:0000259" key="8">
    <source>
        <dbReference type="Pfam" id="PF23385"/>
    </source>
</evidence>
<accession>A0AA85JAF9</accession>
<dbReference type="Pfam" id="PF24762">
    <property type="entry name" value="TPR_IF140-IFT172"/>
    <property type="match status" value="1"/>
</dbReference>
<dbReference type="InterPro" id="IPR011990">
    <property type="entry name" value="TPR-like_helical_dom_sf"/>
</dbReference>
<dbReference type="InterPro" id="IPR015943">
    <property type="entry name" value="WD40/YVTN_repeat-like_dom_sf"/>
</dbReference>
<dbReference type="GO" id="GO:0035721">
    <property type="term" value="P:intraciliary retrograde transport"/>
    <property type="evidence" value="ECO:0007669"/>
    <property type="project" value="TreeGrafter"/>
</dbReference>
<dbReference type="InterPro" id="IPR056155">
    <property type="entry name" value="Beta-prop_IFT140_2nd"/>
</dbReference>
<evidence type="ECO:0000256" key="3">
    <source>
        <dbReference type="ARBA" id="ARBA00022737"/>
    </source>
</evidence>
<feature type="domain" description="IFT140 second beta-propeller" evidence="8">
    <location>
        <begin position="823"/>
        <end position="1012"/>
    </location>
</feature>
<dbReference type="Gene3D" id="2.130.10.10">
    <property type="entry name" value="YVTN repeat-like/Quinoprotein amine dehydrogenase"/>
    <property type="match status" value="2"/>
</dbReference>
<feature type="region of interest" description="Disordered" evidence="6">
    <location>
        <begin position="1062"/>
        <end position="1084"/>
    </location>
</feature>
<keyword evidence="4" id="KW-0969">Cilium</keyword>
<dbReference type="SUPFAM" id="SSF48452">
    <property type="entry name" value="TPR-like"/>
    <property type="match status" value="1"/>
</dbReference>
<dbReference type="SUPFAM" id="SSF69322">
    <property type="entry name" value="Tricorn protease domain 2"/>
    <property type="match status" value="1"/>
</dbReference>
<dbReference type="PANTHER" id="PTHR15722">
    <property type="entry name" value="IFT140/172-RELATED"/>
    <property type="match status" value="1"/>
</dbReference>
<organism evidence="11 12">
    <name type="scientific">Trichobilharzia regenti</name>
    <name type="common">Nasal bird schistosome</name>
    <dbReference type="NCBI Taxonomy" id="157069"/>
    <lineage>
        <taxon>Eukaryota</taxon>
        <taxon>Metazoa</taxon>
        <taxon>Spiralia</taxon>
        <taxon>Lophotrochozoa</taxon>
        <taxon>Platyhelminthes</taxon>
        <taxon>Trematoda</taxon>
        <taxon>Digenea</taxon>
        <taxon>Strigeidida</taxon>
        <taxon>Schistosomatoidea</taxon>
        <taxon>Schistosomatidae</taxon>
        <taxon>Trichobilharzia</taxon>
    </lineage>
</organism>
<keyword evidence="2" id="KW-0853">WD repeat</keyword>
<keyword evidence="11" id="KW-1185">Reference proteome</keyword>
<evidence type="ECO:0000256" key="6">
    <source>
        <dbReference type="SAM" id="MobiDB-lite"/>
    </source>
</evidence>
<dbReference type="PANTHER" id="PTHR15722:SF7">
    <property type="entry name" value="INTRAFLAGELLAR TRANSPORT PROTEIN 140 HOMOLOG"/>
    <property type="match status" value="1"/>
</dbReference>
<feature type="domain" description="IFT140 second beta-propeller" evidence="8">
    <location>
        <begin position="573"/>
        <end position="703"/>
    </location>
</feature>
<dbReference type="Pfam" id="PF23385">
    <property type="entry name" value="Beta-prop_IFT140_2nd"/>
    <property type="match status" value="2"/>
</dbReference>
<reference evidence="11" key="1">
    <citation type="submission" date="2022-06" db="EMBL/GenBank/DDBJ databases">
        <authorList>
            <person name="Berger JAMES D."/>
            <person name="Berger JAMES D."/>
        </authorList>
    </citation>
    <scope>NUCLEOTIDE SEQUENCE [LARGE SCALE GENOMIC DNA]</scope>
</reference>
<sequence length="1820" mass="205021">MSVFLSTKLNDFTGSIIKLEWHPRLSLLAVALQTQKESGEIAVSSLQSLKYKDTSIIRAHGPTCISWHPLDCILVVGWDNGCVTACLLSENNTFDISFKLEATITSLVWSPDGRFLLVTDTNGAVCIFLYVKRNNFGQKPIRVSNINSSISYAIPLSTLNHRRDESFSLDDKFTEPLHSKVSPKLSTHFGFYLVGSDDGRITCVKYDNLDVNETSACTMNNLVCCEGCILRILYHEIKRTLLIITDKGLLYHYHVKFSSELSVKEVAKMKLSSGLCHQPSITWAGEATLAMGLGETVVRLWDIERSDNYTLTPNVSHLEKSKKSVKVLQVAYSETYRVLAAGLSNGMVAFWQYGTELNSHDDLFHLLQSDSNLTQSCDNRQDISTLYNCANNVIEKAPEANWHPQPSAILTSQQNGEFASLPLDPNQNISLLTWGEREKKLAIALLPHHSNEKTTYSHSIQVKSSVHILQRQSLCTHFYGSGCVVVQTGSQSFSMLTSIPDSVTPASPMNVSNNLPSILDNTDINKGSTSTTKVANLNNLPASFITTSIPIMVDKSKKQNSKFLIDQKKVTLYEHEAQVEDQIKAIFCTQEHVAYWNGHRISVFKHSTGNCITHLISFACEFRFVGMHQQNIFTVEPYKLQVRNLEGCVRQLINFTETEGSITLTSQCANYMACLTDQNKIRVLDLSRREVKSTDTSKSLTKLFLCEILNQISQNSTTSSLYSTKTFQKNLSLLQNPNDAIMSELNISWISINKSGGTLAFTVEILRDGILCNLLWPCLDVADQSSDTLIESESNKMNEQCYKEKSRSTKNEEEEEDVLKQWIPDPNIFIYHLDVDKLKCFNFFEAISNSLSAIPGTISVSESDLHPTSLDLIRLNSTNLIQGRWPKHHYWDQFESRLLVVEASPIPDDHPIITSRLNAVDKMNKQCGDVIYTTENDTDQYTYAGSRSSSKVASITPEIASKGQYEQSKVLTSIVSLFVSPEQNNIIVQGSFLMSVLHSALIGVEVPLIYFSVRCDLVYRVLNEQHQRRLEMLAASGRRVISEIDSTSRRLSTTVSTGINGLDSSVNTSSTDDDKGQHQVTSDVLSEGQITSNNRIHYVNRRVMQNFVGLEDADEKTREAMLNFSYYLAIGEMDSAFRAMKLIKSPTVWQNMARMCVTTCRLDVARVCLGKISNPMASKMIRESRFRELEIEAQAGELALQLGMPDEAERLFIQCNRWDLVIRLHQSLGNWNKAITTAEQHHRMSLRGIHYSYAKELESTGQIKQAIEHYIKSETYRFEVPRMLKSNPELLESFVTSQTDQSIKRWWAQTLEAQGRLEEAKRYYFESKDYLSLVRVLCCLGQESEAEAICNETGDAGACHHLARHLEPKGGIDQAIRLFTRAKAYSSAIRLCKEHNRNDHLFSLAQLGRPDDMLESAKHLEKYPNYAGKAVLLYHKAGKINRAVELAFSTRQFSALQSVAGSLDERIDPTMLKQCSEFFIQNNQFDRAVEVLAAGKQYCDALKLCADHNVSISDELAEKLTPTSDKLPEKEKCSLLVELGELCMQQGKYHLACKKFTQAGSRISAMKALLRSGDTEKIIFFANVSKQKEIYIMAANYLQTVNDWRSNMNIIKNIIQFYSRGHALESLASFYEACAQGEIEDGGNYEKATGALSEAYKVLIKALNSDKTNESSECRLKKRLALIKDKATLCKEFVETQELFSVNPIEAMERCHRLLDTVEPGDLLRPGDIYSTMIRELVSQEKYKAALNCLDEMRERVGNNHTIARYLDRGILGKIYKALNLPSTENDDEQILKNEQESSDSPIFEDNVVDASISDENDDY</sequence>
<proteinExistence type="predicted"/>
<evidence type="ECO:0000313" key="11">
    <source>
        <dbReference type="Proteomes" id="UP000050795"/>
    </source>
</evidence>
<dbReference type="InterPro" id="IPR056168">
    <property type="entry name" value="TPR_IF140/IFT172/WDR19"/>
</dbReference>
<reference evidence="12" key="2">
    <citation type="submission" date="2023-11" db="UniProtKB">
        <authorList>
            <consortium name="WormBaseParasite"/>
        </authorList>
    </citation>
    <scope>IDENTIFICATION</scope>
</reference>
<feature type="domain" description="IFT140 first beta-propeller" evidence="7">
    <location>
        <begin position="3"/>
        <end position="358"/>
    </location>
</feature>
<evidence type="ECO:0000256" key="5">
    <source>
        <dbReference type="ARBA" id="ARBA00023273"/>
    </source>
</evidence>
<name>A0AA85JAF9_TRIRE</name>
<evidence type="ECO:0000256" key="4">
    <source>
        <dbReference type="ARBA" id="ARBA00023069"/>
    </source>
</evidence>